<dbReference type="PANTHER" id="PTHR37423">
    <property type="entry name" value="SOLUBLE LYTIC MUREIN TRANSGLYCOSYLASE-RELATED"/>
    <property type="match status" value="1"/>
</dbReference>
<dbReference type="InterPro" id="IPR008939">
    <property type="entry name" value="Lytic_TGlycosylase_superhlx_U"/>
</dbReference>
<feature type="domain" description="Lytic transglycosylase superhelical linker" evidence="6">
    <location>
        <begin position="392"/>
        <end position="449"/>
    </location>
</feature>
<comment type="caution">
    <text evidence="7">The sequence shown here is derived from an EMBL/GenBank/DDBJ whole genome shotgun (WGS) entry which is preliminary data.</text>
</comment>
<evidence type="ECO:0000313" key="8">
    <source>
        <dbReference type="Proteomes" id="UP000295135"/>
    </source>
</evidence>
<dbReference type="Gene3D" id="1.25.20.10">
    <property type="entry name" value="Bacterial muramidases"/>
    <property type="match status" value="1"/>
</dbReference>
<dbReference type="InterPro" id="IPR012289">
    <property type="entry name" value="Lytic_TGlycosylase_superhlx_L"/>
</dbReference>
<evidence type="ECO:0000256" key="1">
    <source>
        <dbReference type="ARBA" id="ARBA00007734"/>
    </source>
</evidence>
<dbReference type="Pfam" id="PF14718">
    <property type="entry name" value="SLT_L"/>
    <property type="match status" value="1"/>
</dbReference>
<dbReference type="SUPFAM" id="SSF53955">
    <property type="entry name" value="Lysozyme-like"/>
    <property type="match status" value="1"/>
</dbReference>
<organism evidence="7 8">
    <name type="scientific">Sulfuritortus calidifontis</name>
    <dbReference type="NCBI Taxonomy" id="1914471"/>
    <lineage>
        <taxon>Bacteria</taxon>
        <taxon>Pseudomonadati</taxon>
        <taxon>Pseudomonadota</taxon>
        <taxon>Betaproteobacteria</taxon>
        <taxon>Nitrosomonadales</taxon>
        <taxon>Thiobacillaceae</taxon>
        <taxon>Sulfuritortus</taxon>
    </lineage>
</organism>
<sequence>MGVLKKIGLTCLLLAWVLPAAASLEKDFVAAREAYAKGRMERFTAIANKFPKDHLLAPYLRYWQLKSNNPSIEAMQAFIQQHPDTPLADRMRQELLHKLGETGDWRSVLQQTGLLVKGNAETQCLGLRARLALGEPSAEKEGADFYRAARDLPSACDPLFAQLFARSALTEEDRYTRMRHALEANNLRLARELDSQLPEDQRMQADALNRAQKAPEALVRADSNRRAQREAALYALAQVAKKDPAAAAQLWEAEQEAYPEGERSYGWGVIAMAAARQHEPRAMEWYGRAGERLSEEQRAWKIRAALRAGRWLDVLYGINGLPEASQAEPTWRYWKARALKALNATATANALFARLSSEFHYYGLLAAEELPARLEARPTDHNLTPDELAEAEARTGLKRALLLRKLDLNIDAVAEWDWALRGLSDPQLLAAAELARREKWYDRAILTAEKTRDIHNFDLRYMTPYRDLAEAYAKRNDLDPAWVYGLMRQESRFMDYARSGVGAIGLMQIMPATARWIAGQLGLNKHKAPSEVKEPETNIKYGTYYLKRIYASLSESAVLASAGYNAGPGRARKWQAEKPLEGAIYVDNIPILETRDYVRKVMANAVFYSQRFGNPNNSLKARLGTIPPRSNAPIVDEAAPQPE</sequence>
<proteinExistence type="inferred from homology"/>
<dbReference type="Pfam" id="PF01464">
    <property type="entry name" value="SLT"/>
    <property type="match status" value="1"/>
</dbReference>
<feature type="chain" id="PRO_5020698202" evidence="4">
    <location>
        <begin position="23"/>
        <end position="643"/>
    </location>
</feature>
<dbReference type="EMBL" id="SLZY01000004">
    <property type="protein sequence ID" value="TCS72603.1"/>
    <property type="molecule type" value="Genomic_DNA"/>
</dbReference>
<evidence type="ECO:0000256" key="2">
    <source>
        <dbReference type="ARBA" id="ARBA00022729"/>
    </source>
</evidence>
<feature type="signal peptide" evidence="4">
    <location>
        <begin position="1"/>
        <end position="22"/>
    </location>
</feature>
<dbReference type="GO" id="GO:0004553">
    <property type="term" value="F:hydrolase activity, hydrolyzing O-glycosyl compounds"/>
    <property type="evidence" value="ECO:0007669"/>
    <property type="project" value="InterPro"/>
</dbReference>
<dbReference type="Gene3D" id="1.10.1240.20">
    <property type="entry name" value="Lytic transglycosylase, superhelical linker domain"/>
    <property type="match status" value="1"/>
</dbReference>
<accession>A0A4R3JWH8</accession>
<keyword evidence="8" id="KW-1185">Reference proteome</keyword>
<keyword evidence="2 4" id="KW-0732">Signal</keyword>
<feature type="domain" description="Transglycosylase SLT" evidence="5">
    <location>
        <begin position="468"/>
        <end position="578"/>
    </location>
</feature>
<evidence type="ECO:0000313" key="7">
    <source>
        <dbReference type="EMBL" id="TCS72603.1"/>
    </source>
</evidence>
<name>A0A4R3JWH8_9PROT</name>
<feature type="region of interest" description="Disordered" evidence="3">
    <location>
        <begin position="618"/>
        <end position="643"/>
    </location>
</feature>
<evidence type="ECO:0000256" key="3">
    <source>
        <dbReference type="SAM" id="MobiDB-lite"/>
    </source>
</evidence>
<dbReference type="PANTHER" id="PTHR37423:SF5">
    <property type="entry name" value="SOLUBLE LYTIC MUREIN TRANSGLYCOSYLASE"/>
    <property type="match status" value="1"/>
</dbReference>
<dbReference type="InterPro" id="IPR008258">
    <property type="entry name" value="Transglycosylase_SLT_dom_1"/>
</dbReference>
<evidence type="ECO:0000259" key="5">
    <source>
        <dbReference type="Pfam" id="PF01464"/>
    </source>
</evidence>
<dbReference type="CDD" id="cd13401">
    <property type="entry name" value="Slt70-like"/>
    <property type="match status" value="1"/>
</dbReference>
<evidence type="ECO:0000256" key="4">
    <source>
        <dbReference type="SAM" id="SignalP"/>
    </source>
</evidence>
<gene>
    <name evidence="7" type="ORF">EDC61_10413</name>
</gene>
<evidence type="ECO:0000259" key="6">
    <source>
        <dbReference type="Pfam" id="PF14718"/>
    </source>
</evidence>
<protein>
    <submittedName>
        <fullName evidence="7">Soluble lytic murein transglycosylase</fullName>
    </submittedName>
</protein>
<comment type="similarity">
    <text evidence="1">Belongs to the transglycosylase Slt family.</text>
</comment>
<dbReference type="InterPro" id="IPR037061">
    <property type="entry name" value="Lytic_TGlycoase_superhlx_L_sf"/>
</dbReference>
<dbReference type="Proteomes" id="UP000295135">
    <property type="component" value="Unassembled WGS sequence"/>
</dbReference>
<dbReference type="Gene3D" id="1.10.530.10">
    <property type="match status" value="1"/>
</dbReference>
<dbReference type="GO" id="GO:0042597">
    <property type="term" value="C:periplasmic space"/>
    <property type="evidence" value="ECO:0007669"/>
    <property type="project" value="InterPro"/>
</dbReference>
<dbReference type="AlphaFoldDB" id="A0A4R3JWH8"/>
<dbReference type="SUPFAM" id="SSF48435">
    <property type="entry name" value="Bacterial muramidases"/>
    <property type="match status" value="1"/>
</dbReference>
<reference evidence="7 8" key="1">
    <citation type="submission" date="2019-03" db="EMBL/GenBank/DDBJ databases">
        <title>Genomic Encyclopedia of Type Strains, Phase IV (KMG-IV): sequencing the most valuable type-strain genomes for metagenomic binning, comparative biology and taxonomic classification.</title>
        <authorList>
            <person name="Goeker M."/>
        </authorList>
    </citation>
    <scope>NUCLEOTIDE SEQUENCE [LARGE SCALE GENOMIC DNA]</scope>
    <source>
        <strain evidence="7 8">DSM 103923</strain>
    </source>
</reference>
<dbReference type="InterPro" id="IPR023346">
    <property type="entry name" value="Lysozyme-like_dom_sf"/>
</dbReference>